<sequence length="109" mass="12683">MNLKNIDESRYKKTYSVQPNDIFFVVRKNGTQTPYLIYKDENKMLKLINLQSGASNYCADTIDSLVGIYIKENQESPADKVNPIKEYFFAKSHETSIHVHNTFNYNPIK</sequence>
<proteinExistence type="predicted"/>
<dbReference type="EMBL" id="CP052842">
    <property type="protein sequence ID" value="QJP88644.1"/>
    <property type="molecule type" value="Genomic_DNA"/>
</dbReference>
<gene>
    <name evidence="1" type="ORF">HIR78_10760</name>
    <name evidence="2" type="ORF">HIR78_11660</name>
</gene>
<evidence type="ECO:0000313" key="2">
    <source>
        <dbReference type="EMBL" id="QJP88644.1"/>
    </source>
</evidence>
<reference evidence="1" key="1">
    <citation type="submission" date="2020-04" db="EMBL/GenBank/DDBJ databases">
        <title>Phage recombination drives evolution of spore-forming Bacilli.</title>
        <authorList>
            <person name="Dragos A."/>
            <person name="Kovacs A.T."/>
        </authorList>
    </citation>
    <scope>NUCLEOTIDE SEQUENCE</scope>
    <source>
        <strain evidence="1">168</strain>
    </source>
</reference>
<dbReference type="AlphaFoldDB" id="A0A6M3ZC17"/>
<organism evidence="1">
    <name type="scientific">Bacillus subtilis (strain 168)</name>
    <dbReference type="NCBI Taxonomy" id="224308"/>
    <lineage>
        <taxon>Bacteria</taxon>
        <taxon>Bacillati</taxon>
        <taxon>Bacillota</taxon>
        <taxon>Bacilli</taxon>
        <taxon>Bacillales</taxon>
        <taxon>Bacillaceae</taxon>
        <taxon>Bacillus</taxon>
    </lineage>
</organism>
<protein>
    <submittedName>
        <fullName evidence="1">Uncharacterized protein</fullName>
    </submittedName>
</protein>
<dbReference type="EMBL" id="CP052842">
    <property type="protein sequence ID" value="QJP88484.1"/>
    <property type="molecule type" value="Genomic_DNA"/>
</dbReference>
<dbReference type="RefSeq" id="WP_169507096.1">
    <property type="nucleotide sequence ID" value="NZ_CP051860.2"/>
</dbReference>
<evidence type="ECO:0000313" key="1">
    <source>
        <dbReference type="EMBL" id="QJP88484.1"/>
    </source>
</evidence>
<name>A0A6M3ZC17_BACSU</name>
<accession>A0A6M3ZC17</accession>